<keyword evidence="1" id="KW-0812">Transmembrane</keyword>
<feature type="non-terminal residue" evidence="2">
    <location>
        <position position="1"/>
    </location>
</feature>
<gene>
    <name evidence="2" type="ORF">RFI_34169</name>
</gene>
<evidence type="ECO:0000313" key="2">
    <source>
        <dbReference type="EMBL" id="ETO03242.1"/>
    </source>
</evidence>
<organism evidence="2 3">
    <name type="scientific">Reticulomyxa filosa</name>
    <dbReference type="NCBI Taxonomy" id="46433"/>
    <lineage>
        <taxon>Eukaryota</taxon>
        <taxon>Sar</taxon>
        <taxon>Rhizaria</taxon>
        <taxon>Retaria</taxon>
        <taxon>Foraminifera</taxon>
        <taxon>Monothalamids</taxon>
        <taxon>Reticulomyxidae</taxon>
        <taxon>Reticulomyxa</taxon>
    </lineage>
</organism>
<dbReference type="EMBL" id="ASPP01033847">
    <property type="protein sequence ID" value="ETO03242.1"/>
    <property type="molecule type" value="Genomic_DNA"/>
</dbReference>
<dbReference type="AlphaFoldDB" id="X6LQ19"/>
<evidence type="ECO:0000256" key="1">
    <source>
        <dbReference type="SAM" id="Phobius"/>
    </source>
</evidence>
<dbReference type="Proteomes" id="UP000023152">
    <property type="component" value="Unassembled WGS sequence"/>
</dbReference>
<keyword evidence="1" id="KW-1133">Transmembrane helix</keyword>
<protein>
    <submittedName>
        <fullName evidence="2">Uncharacterized protein</fullName>
    </submittedName>
</protein>
<evidence type="ECO:0000313" key="3">
    <source>
        <dbReference type="Proteomes" id="UP000023152"/>
    </source>
</evidence>
<name>X6LQ19_RETFI</name>
<sequence length="249" mass="29471">NLQQWKEVMEFLEKIRDVFEGLYQNDALGRKWFDPPCDVIKFLSRLQTLGQEITKPMLDRLILHITIACGRCILLFHTWVPSDNVGRRIFCKCMDTYSRRNSIDKRILSLSLFPIPLSSKLGHLGVFEQHGILAETEKRLTREVNQIIYTNFKKLTNILFHSYGPKNGYLTRETCQELLQTVNENIRQGDVFFSPPCSFDRFLIAWDLLQRSLIRDILPTLQSHIRQVTFFFLNSFHFYLFIYLCCFFL</sequence>
<accession>X6LQ19</accession>
<feature type="transmembrane region" description="Helical" evidence="1">
    <location>
        <begin position="228"/>
        <end position="248"/>
    </location>
</feature>
<keyword evidence="1" id="KW-0472">Membrane</keyword>
<comment type="caution">
    <text evidence="2">The sequence shown here is derived from an EMBL/GenBank/DDBJ whole genome shotgun (WGS) entry which is preliminary data.</text>
</comment>
<keyword evidence="3" id="KW-1185">Reference proteome</keyword>
<proteinExistence type="predicted"/>
<reference evidence="2 3" key="1">
    <citation type="journal article" date="2013" name="Curr. Biol.">
        <title>The Genome of the Foraminiferan Reticulomyxa filosa.</title>
        <authorList>
            <person name="Glockner G."/>
            <person name="Hulsmann N."/>
            <person name="Schleicher M."/>
            <person name="Noegel A.A."/>
            <person name="Eichinger L."/>
            <person name="Gallinger C."/>
            <person name="Pawlowski J."/>
            <person name="Sierra R."/>
            <person name="Euteneuer U."/>
            <person name="Pillet L."/>
            <person name="Moustafa A."/>
            <person name="Platzer M."/>
            <person name="Groth M."/>
            <person name="Szafranski K."/>
            <person name="Schliwa M."/>
        </authorList>
    </citation>
    <scope>NUCLEOTIDE SEQUENCE [LARGE SCALE GENOMIC DNA]</scope>
</reference>